<dbReference type="AlphaFoldDB" id="A0A482XCH4"/>
<protein>
    <recommendedName>
        <fullName evidence="4">Prolyl 4-hydroxylase alpha-subunit N-terminal domain-containing protein</fullName>
    </recommendedName>
</protein>
<comment type="caution">
    <text evidence="2">The sequence shown here is derived from an EMBL/GenBank/DDBJ whole genome shotgun (WGS) entry which is preliminary data.</text>
</comment>
<gene>
    <name evidence="2" type="ORF">LSTR_LSTR013295</name>
</gene>
<evidence type="ECO:0000313" key="3">
    <source>
        <dbReference type="Proteomes" id="UP000291343"/>
    </source>
</evidence>
<evidence type="ECO:0000256" key="1">
    <source>
        <dbReference type="SAM" id="SignalP"/>
    </source>
</evidence>
<evidence type="ECO:0008006" key="4">
    <source>
        <dbReference type="Google" id="ProtNLM"/>
    </source>
</evidence>
<dbReference type="InParanoid" id="A0A482XCH4"/>
<evidence type="ECO:0000313" key="2">
    <source>
        <dbReference type="EMBL" id="RZF42981.1"/>
    </source>
</evidence>
<feature type="signal peptide" evidence="1">
    <location>
        <begin position="1"/>
        <end position="18"/>
    </location>
</feature>
<feature type="chain" id="PRO_5019783893" description="Prolyl 4-hydroxylase alpha-subunit N-terminal domain-containing protein" evidence="1">
    <location>
        <begin position="19"/>
        <end position="129"/>
    </location>
</feature>
<sequence>MRWLLFVVVYLCSGVLNGSTLLGDDDGEGNNLSETVKVLKSKVDALFDRRQEDFRLLEEAFRTTLEKNLDLVSLREEVARLNYPHNFLLSWLRGGLLFVWGGGGWRGRGDRKNVCRTTTVVAGLNVALL</sequence>
<proteinExistence type="predicted"/>
<keyword evidence="3" id="KW-1185">Reference proteome</keyword>
<dbReference type="OrthoDB" id="8196807at2759"/>
<name>A0A482XCH4_LAOST</name>
<organism evidence="2 3">
    <name type="scientific">Laodelphax striatellus</name>
    <name type="common">Small brown planthopper</name>
    <name type="synonym">Delphax striatella</name>
    <dbReference type="NCBI Taxonomy" id="195883"/>
    <lineage>
        <taxon>Eukaryota</taxon>
        <taxon>Metazoa</taxon>
        <taxon>Ecdysozoa</taxon>
        <taxon>Arthropoda</taxon>
        <taxon>Hexapoda</taxon>
        <taxon>Insecta</taxon>
        <taxon>Pterygota</taxon>
        <taxon>Neoptera</taxon>
        <taxon>Paraneoptera</taxon>
        <taxon>Hemiptera</taxon>
        <taxon>Auchenorrhyncha</taxon>
        <taxon>Fulgoroidea</taxon>
        <taxon>Delphacidae</taxon>
        <taxon>Criomorphinae</taxon>
        <taxon>Laodelphax</taxon>
    </lineage>
</organism>
<dbReference type="Proteomes" id="UP000291343">
    <property type="component" value="Unassembled WGS sequence"/>
</dbReference>
<reference evidence="2 3" key="1">
    <citation type="journal article" date="2017" name="Gigascience">
        <title>Genome sequence of the small brown planthopper, Laodelphax striatellus.</title>
        <authorList>
            <person name="Zhu J."/>
            <person name="Jiang F."/>
            <person name="Wang X."/>
            <person name="Yang P."/>
            <person name="Bao Y."/>
            <person name="Zhao W."/>
            <person name="Wang W."/>
            <person name="Lu H."/>
            <person name="Wang Q."/>
            <person name="Cui N."/>
            <person name="Li J."/>
            <person name="Chen X."/>
            <person name="Luo L."/>
            <person name="Yu J."/>
            <person name="Kang L."/>
            <person name="Cui F."/>
        </authorList>
    </citation>
    <scope>NUCLEOTIDE SEQUENCE [LARGE SCALE GENOMIC DNA]</scope>
    <source>
        <strain evidence="2">Lst14</strain>
    </source>
</reference>
<keyword evidence="1" id="KW-0732">Signal</keyword>
<dbReference type="EMBL" id="QKKF02013588">
    <property type="protein sequence ID" value="RZF42981.1"/>
    <property type="molecule type" value="Genomic_DNA"/>
</dbReference>
<accession>A0A482XCH4</accession>